<protein>
    <submittedName>
        <fullName evidence="1">Putative secreted protein</fullName>
    </submittedName>
</protein>
<sequence length="169" mass="19010">MFGSWLQLSFVQVAQPVIFRLADQPLQKFVLLNVQPWPNPRKPVSVPFGCFRHPLIRKHLNSVSIPGNNVGLSSMNRACIWLTNCTVQFTGGPIRSHLAKLSVLKQSPQTSDQPLPIIVPSTTSAHTVIDSSFPIPERAQLTDGHELPYRWKKWLDDDDDVSCNNTMLQ</sequence>
<organism evidence="1">
    <name type="scientific">Anopheles triannulatus</name>
    <dbReference type="NCBI Taxonomy" id="58253"/>
    <lineage>
        <taxon>Eukaryota</taxon>
        <taxon>Metazoa</taxon>
        <taxon>Ecdysozoa</taxon>
        <taxon>Arthropoda</taxon>
        <taxon>Hexapoda</taxon>
        <taxon>Insecta</taxon>
        <taxon>Pterygota</taxon>
        <taxon>Neoptera</taxon>
        <taxon>Endopterygota</taxon>
        <taxon>Diptera</taxon>
        <taxon>Nematocera</taxon>
        <taxon>Culicoidea</taxon>
        <taxon>Culicidae</taxon>
        <taxon>Anophelinae</taxon>
        <taxon>Anopheles</taxon>
    </lineage>
</organism>
<dbReference type="AlphaFoldDB" id="A0A2M4B171"/>
<proteinExistence type="predicted"/>
<reference evidence="1" key="1">
    <citation type="submission" date="2018-01" db="EMBL/GenBank/DDBJ databases">
        <title>An insight into the sialome of Amazonian anophelines.</title>
        <authorList>
            <person name="Ribeiro J.M."/>
            <person name="Scarpassa V."/>
            <person name="Calvo E."/>
        </authorList>
    </citation>
    <scope>NUCLEOTIDE SEQUENCE</scope>
    <source>
        <tissue evidence="1">Salivary glands</tissue>
    </source>
</reference>
<dbReference type="EMBL" id="GGFK01013391">
    <property type="protein sequence ID" value="MBW46712.1"/>
    <property type="molecule type" value="Transcribed_RNA"/>
</dbReference>
<accession>A0A2M4B171</accession>
<name>A0A2M4B171_9DIPT</name>
<evidence type="ECO:0000313" key="1">
    <source>
        <dbReference type="EMBL" id="MBW46712.1"/>
    </source>
</evidence>